<evidence type="ECO:0000313" key="3">
    <source>
        <dbReference type="Proteomes" id="UP000295777"/>
    </source>
</evidence>
<dbReference type="GO" id="GO:0004180">
    <property type="term" value="F:carboxypeptidase activity"/>
    <property type="evidence" value="ECO:0007669"/>
    <property type="project" value="UniProtKB-KW"/>
</dbReference>
<name>A0A4R1GDZ1_9BACT</name>
<dbReference type="InterPro" id="IPR039561">
    <property type="entry name" value="Peptidase_M15C"/>
</dbReference>
<sequence>MSLVEKQWEFLRQVAELIKEIERRGWVATGGELWRHPNMQKYYVQIGRSRTMNSQHLKRLAIDLNLFRPARPGEEPSVIVNGSPFVLTWNVEDIEPIGRFWESLSKDNRWGGHFRTFKDVPHFEKEG</sequence>
<dbReference type="AlphaFoldDB" id="A0A4R1GDZ1"/>
<dbReference type="Pfam" id="PF13539">
    <property type="entry name" value="Peptidase_M15_4"/>
    <property type="match status" value="1"/>
</dbReference>
<evidence type="ECO:0000259" key="1">
    <source>
        <dbReference type="Pfam" id="PF13539"/>
    </source>
</evidence>
<protein>
    <submittedName>
        <fullName evidence="2">D-alanyl-D-alanine carboxypeptidase-like protein</fullName>
    </submittedName>
</protein>
<reference evidence="2 3" key="1">
    <citation type="submission" date="2019-03" db="EMBL/GenBank/DDBJ databases">
        <title>Genomic Encyclopedia of Archaeal and Bacterial Type Strains, Phase II (KMG-II): from individual species to whole genera.</title>
        <authorList>
            <person name="Goeker M."/>
        </authorList>
    </citation>
    <scope>NUCLEOTIDE SEQUENCE [LARGE SCALE GENOMIC DNA]</scope>
    <source>
        <strain evidence="2 3">DSM 24425</strain>
    </source>
</reference>
<dbReference type="InterPro" id="IPR009045">
    <property type="entry name" value="Zn_M74/Hedgehog-like"/>
</dbReference>
<keyword evidence="2" id="KW-0378">Hydrolase</keyword>
<feature type="domain" description="Peptidase M15C" evidence="1">
    <location>
        <begin position="49"/>
        <end position="125"/>
    </location>
</feature>
<keyword evidence="3" id="KW-1185">Reference proteome</keyword>
<dbReference type="Proteomes" id="UP000295777">
    <property type="component" value="Unassembled WGS sequence"/>
</dbReference>
<dbReference type="OrthoDB" id="1441884at2"/>
<comment type="caution">
    <text evidence="2">The sequence shown here is derived from an EMBL/GenBank/DDBJ whole genome shotgun (WGS) entry which is preliminary data.</text>
</comment>
<proteinExistence type="predicted"/>
<dbReference type="EMBL" id="SMFV01000001">
    <property type="protein sequence ID" value="TCK06354.1"/>
    <property type="molecule type" value="Genomic_DNA"/>
</dbReference>
<dbReference type="Gene3D" id="3.30.1380.10">
    <property type="match status" value="1"/>
</dbReference>
<accession>A0A4R1GDZ1</accession>
<evidence type="ECO:0000313" key="2">
    <source>
        <dbReference type="EMBL" id="TCK06354.1"/>
    </source>
</evidence>
<organism evidence="2 3">
    <name type="scientific">Phorcysia thermohydrogeniphila</name>
    <dbReference type="NCBI Taxonomy" id="936138"/>
    <lineage>
        <taxon>Bacteria</taxon>
        <taxon>Pseudomonadati</taxon>
        <taxon>Aquificota</taxon>
        <taxon>Aquificia</taxon>
        <taxon>Desulfurobacteriales</taxon>
        <taxon>Desulfurobacteriaceae</taxon>
        <taxon>Phorcysia</taxon>
    </lineage>
</organism>
<keyword evidence="2" id="KW-0121">Carboxypeptidase</keyword>
<gene>
    <name evidence="2" type="ORF">CLV27_0155</name>
</gene>
<keyword evidence="2" id="KW-0645">Protease</keyword>
<dbReference type="SUPFAM" id="SSF55166">
    <property type="entry name" value="Hedgehog/DD-peptidase"/>
    <property type="match status" value="1"/>
</dbReference>